<protein>
    <submittedName>
        <fullName evidence="1">Uncharacterized protein</fullName>
    </submittedName>
</protein>
<keyword evidence="2" id="KW-1185">Reference proteome</keyword>
<dbReference type="EMBL" id="JAYMGO010000009">
    <property type="protein sequence ID" value="KAL1268188.1"/>
    <property type="molecule type" value="Genomic_DNA"/>
</dbReference>
<evidence type="ECO:0000313" key="2">
    <source>
        <dbReference type="Proteomes" id="UP001558613"/>
    </source>
</evidence>
<proteinExistence type="predicted"/>
<name>A0ABR3MU70_9TELE</name>
<organism evidence="1 2">
    <name type="scientific">Cirrhinus molitorella</name>
    <name type="common">mud carp</name>
    <dbReference type="NCBI Taxonomy" id="172907"/>
    <lineage>
        <taxon>Eukaryota</taxon>
        <taxon>Metazoa</taxon>
        <taxon>Chordata</taxon>
        <taxon>Craniata</taxon>
        <taxon>Vertebrata</taxon>
        <taxon>Euteleostomi</taxon>
        <taxon>Actinopterygii</taxon>
        <taxon>Neopterygii</taxon>
        <taxon>Teleostei</taxon>
        <taxon>Ostariophysi</taxon>
        <taxon>Cypriniformes</taxon>
        <taxon>Cyprinidae</taxon>
        <taxon>Labeoninae</taxon>
        <taxon>Labeonini</taxon>
        <taxon>Cirrhinus</taxon>
    </lineage>
</organism>
<comment type="caution">
    <text evidence="1">The sequence shown here is derived from an EMBL/GenBank/DDBJ whole genome shotgun (WGS) entry which is preliminary data.</text>
</comment>
<dbReference type="Proteomes" id="UP001558613">
    <property type="component" value="Unassembled WGS sequence"/>
</dbReference>
<sequence length="87" mass="9339">MLKPYSRQPDTSGQKLVVLIVSPTDSPLSKEEVLSVDFLPEDGVLSSPEHLINTLCSTEPDSAVASSTFEEENDDVGFPFTELVVGG</sequence>
<reference evidence="1 2" key="1">
    <citation type="submission" date="2023-09" db="EMBL/GenBank/DDBJ databases">
        <authorList>
            <person name="Wang M."/>
        </authorList>
    </citation>
    <scope>NUCLEOTIDE SEQUENCE [LARGE SCALE GENOMIC DNA]</scope>
    <source>
        <strain evidence="1">GT-2023</strain>
        <tissue evidence="1">Liver</tissue>
    </source>
</reference>
<gene>
    <name evidence="1" type="ORF">QQF64_033551</name>
</gene>
<accession>A0ABR3MU70</accession>
<evidence type="ECO:0000313" key="1">
    <source>
        <dbReference type="EMBL" id="KAL1268188.1"/>
    </source>
</evidence>